<evidence type="ECO:0000313" key="1">
    <source>
        <dbReference type="EMBL" id="KAG0411397.1"/>
    </source>
</evidence>
<comment type="caution">
    <text evidence="1">The sequence shown here is derived from an EMBL/GenBank/DDBJ whole genome shotgun (WGS) entry which is preliminary data.</text>
</comment>
<protein>
    <submittedName>
        <fullName evidence="1">Uncharacterized protein</fullName>
    </submittedName>
</protein>
<proteinExistence type="predicted"/>
<sequence>MHKPKLPGSCEQLFRNQSVRFKQRPFGQVCWNCGGPVTRTDIVCKKCDSLLDGCSQLNYFEIMGEEPRYDIDASKLQEKLHEMQKSLHPDRKEARRGLAVRTQTSYTCDSSRARCFSESSHLCRPSQVAIHEKEQDLSDDLSALVNQAYQILSRPEKRARYLLELHGVDLQAIQLDAPFLDRMMELNERVADMDPARDQDTARELLQTVRVEISLLNEQMDSFFQKDDLERACVALAKLMYLRNVETLLRDVLKEL</sequence>
<dbReference type="EMBL" id="JABSTQ010011435">
    <property type="protein sequence ID" value="KAG0411397.1"/>
    <property type="molecule type" value="Genomic_DNA"/>
</dbReference>
<evidence type="ECO:0000313" key="2">
    <source>
        <dbReference type="Proteomes" id="UP000805193"/>
    </source>
</evidence>
<accession>A0AC60NW62</accession>
<organism evidence="1 2">
    <name type="scientific">Ixodes persulcatus</name>
    <name type="common">Taiga tick</name>
    <dbReference type="NCBI Taxonomy" id="34615"/>
    <lineage>
        <taxon>Eukaryota</taxon>
        <taxon>Metazoa</taxon>
        <taxon>Ecdysozoa</taxon>
        <taxon>Arthropoda</taxon>
        <taxon>Chelicerata</taxon>
        <taxon>Arachnida</taxon>
        <taxon>Acari</taxon>
        <taxon>Parasitiformes</taxon>
        <taxon>Ixodida</taxon>
        <taxon>Ixodoidea</taxon>
        <taxon>Ixodidae</taxon>
        <taxon>Ixodinae</taxon>
        <taxon>Ixodes</taxon>
    </lineage>
</organism>
<gene>
    <name evidence="1" type="ORF">HPB47_011503</name>
</gene>
<dbReference type="Proteomes" id="UP000805193">
    <property type="component" value="Unassembled WGS sequence"/>
</dbReference>
<keyword evidence="2" id="KW-1185">Reference proteome</keyword>
<name>A0AC60NW62_IXOPE</name>
<reference evidence="1 2" key="1">
    <citation type="journal article" date="2020" name="Cell">
        <title>Large-Scale Comparative Analyses of Tick Genomes Elucidate Their Genetic Diversity and Vector Capacities.</title>
        <authorList>
            <consortium name="Tick Genome and Microbiome Consortium (TIGMIC)"/>
            <person name="Jia N."/>
            <person name="Wang J."/>
            <person name="Shi W."/>
            <person name="Du L."/>
            <person name="Sun Y."/>
            <person name="Zhan W."/>
            <person name="Jiang J.F."/>
            <person name="Wang Q."/>
            <person name="Zhang B."/>
            <person name="Ji P."/>
            <person name="Bell-Sakyi L."/>
            <person name="Cui X.M."/>
            <person name="Yuan T.T."/>
            <person name="Jiang B.G."/>
            <person name="Yang W.F."/>
            <person name="Lam T.T."/>
            <person name="Chang Q.C."/>
            <person name="Ding S.J."/>
            <person name="Wang X.J."/>
            <person name="Zhu J.G."/>
            <person name="Ruan X.D."/>
            <person name="Zhao L."/>
            <person name="Wei J.T."/>
            <person name="Ye R.Z."/>
            <person name="Que T.C."/>
            <person name="Du C.H."/>
            <person name="Zhou Y.H."/>
            <person name="Cheng J.X."/>
            <person name="Dai P.F."/>
            <person name="Guo W.B."/>
            <person name="Han X.H."/>
            <person name="Huang E.J."/>
            <person name="Li L.F."/>
            <person name="Wei W."/>
            <person name="Gao Y.C."/>
            <person name="Liu J.Z."/>
            <person name="Shao H.Z."/>
            <person name="Wang X."/>
            <person name="Wang C.C."/>
            <person name="Yang T.C."/>
            <person name="Huo Q.B."/>
            <person name="Li W."/>
            <person name="Chen H.Y."/>
            <person name="Chen S.E."/>
            <person name="Zhou L.G."/>
            <person name="Ni X.B."/>
            <person name="Tian J.H."/>
            <person name="Sheng Y."/>
            <person name="Liu T."/>
            <person name="Pan Y.S."/>
            <person name="Xia L.Y."/>
            <person name="Li J."/>
            <person name="Zhao F."/>
            <person name="Cao W.C."/>
        </authorList>
    </citation>
    <scope>NUCLEOTIDE SEQUENCE [LARGE SCALE GENOMIC DNA]</scope>
    <source>
        <strain evidence="1">Iper-2018</strain>
    </source>
</reference>